<evidence type="ECO:0000313" key="7">
    <source>
        <dbReference type="Proteomes" id="UP001629214"/>
    </source>
</evidence>
<dbReference type="EC" id="2.7.7.65" evidence="1"/>
<dbReference type="Pfam" id="PF00072">
    <property type="entry name" value="Response_reg"/>
    <property type="match status" value="1"/>
</dbReference>
<dbReference type="SUPFAM" id="SSF52172">
    <property type="entry name" value="CheY-like"/>
    <property type="match status" value="1"/>
</dbReference>
<feature type="modified residue" description="4-aspartylphosphate" evidence="3">
    <location>
        <position position="76"/>
    </location>
</feature>
<name>A0ABW8Z7C3_9BURK</name>
<dbReference type="InterPro" id="IPR011006">
    <property type="entry name" value="CheY-like_superfamily"/>
</dbReference>
<dbReference type="PANTHER" id="PTHR45138:SF9">
    <property type="entry name" value="DIGUANYLATE CYCLASE DGCM-RELATED"/>
    <property type="match status" value="1"/>
</dbReference>
<comment type="caution">
    <text evidence="6">The sequence shown here is derived from an EMBL/GenBank/DDBJ whole genome shotgun (WGS) entry which is preliminary data.</text>
</comment>
<evidence type="ECO:0000256" key="2">
    <source>
        <dbReference type="ARBA" id="ARBA00034247"/>
    </source>
</evidence>
<dbReference type="RefSeq" id="WP_408167936.1">
    <property type="nucleotide sequence ID" value="NZ_JAQQFR010000006.1"/>
</dbReference>
<keyword evidence="3" id="KW-0597">Phosphoprotein</keyword>
<dbReference type="SUPFAM" id="SSF55073">
    <property type="entry name" value="Nucleotide cyclase"/>
    <property type="match status" value="1"/>
</dbReference>
<dbReference type="NCBIfam" id="TIGR00254">
    <property type="entry name" value="GGDEF"/>
    <property type="match status" value="1"/>
</dbReference>
<comment type="catalytic activity">
    <reaction evidence="2">
        <text>2 GTP = 3',3'-c-di-GMP + 2 diphosphate</text>
        <dbReference type="Rhea" id="RHEA:24898"/>
        <dbReference type="ChEBI" id="CHEBI:33019"/>
        <dbReference type="ChEBI" id="CHEBI:37565"/>
        <dbReference type="ChEBI" id="CHEBI:58805"/>
        <dbReference type="EC" id="2.7.7.65"/>
    </reaction>
</comment>
<evidence type="ECO:0000313" key="6">
    <source>
        <dbReference type="EMBL" id="MFL9878944.1"/>
    </source>
</evidence>
<dbReference type="InterPro" id="IPR001789">
    <property type="entry name" value="Sig_transdc_resp-reg_receiver"/>
</dbReference>
<dbReference type="Gene3D" id="3.40.50.2300">
    <property type="match status" value="1"/>
</dbReference>
<dbReference type="SMART" id="SM00267">
    <property type="entry name" value="GGDEF"/>
    <property type="match status" value="1"/>
</dbReference>
<dbReference type="EMBL" id="JAQQFR010000006">
    <property type="protein sequence ID" value="MFL9878944.1"/>
    <property type="molecule type" value="Genomic_DNA"/>
</dbReference>
<dbReference type="GO" id="GO:0052621">
    <property type="term" value="F:diguanylate cyclase activity"/>
    <property type="evidence" value="ECO:0007669"/>
    <property type="project" value="UniProtKB-EC"/>
</dbReference>
<reference evidence="6 7" key="1">
    <citation type="journal article" date="2024" name="Chem. Sci.">
        <title>Discovery of megapolipeptins by genome mining of a Burkholderiales bacteria collection.</title>
        <authorList>
            <person name="Paulo B.S."/>
            <person name="Recchia M.J.J."/>
            <person name="Lee S."/>
            <person name="Fergusson C.H."/>
            <person name="Romanowski S.B."/>
            <person name="Hernandez A."/>
            <person name="Krull N."/>
            <person name="Liu D.Y."/>
            <person name="Cavanagh H."/>
            <person name="Bos A."/>
            <person name="Gray C.A."/>
            <person name="Murphy B.T."/>
            <person name="Linington R.G."/>
            <person name="Eustaquio A.S."/>
        </authorList>
    </citation>
    <scope>NUCLEOTIDE SEQUENCE [LARGE SCALE GENOMIC DNA]</scope>
    <source>
        <strain evidence="6 7">RL21-008-BIB-B</strain>
    </source>
</reference>
<dbReference type="Gene3D" id="3.30.70.270">
    <property type="match status" value="1"/>
</dbReference>
<dbReference type="InterPro" id="IPR000160">
    <property type="entry name" value="GGDEF_dom"/>
</dbReference>
<evidence type="ECO:0000259" key="4">
    <source>
        <dbReference type="PROSITE" id="PS50110"/>
    </source>
</evidence>
<proteinExistence type="predicted"/>
<evidence type="ECO:0000259" key="5">
    <source>
        <dbReference type="PROSITE" id="PS50887"/>
    </source>
</evidence>
<dbReference type="InterPro" id="IPR029787">
    <property type="entry name" value="Nucleotide_cyclase"/>
</dbReference>
<evidence type="ECO:0000256" key="3">
    <source>
        <dbReference type="PROSITE-ProRule" id="PRU00169"/>
    </source>
</evidence>
<evidence type="ECO:0000256" key="1">
    <source>
        <dbReference type="ARBA" id="ARBA00012528"/>
    </source>
</evidence>
<dbReference type="PROSITE" id="PS50887">
    <property type="entry name" value="GGDEF"/>
    <property type="match status" value="1"/>
</dbReference>
<feature type="domain" description="GGDEF" evidence="5">
    <location>
        <begin position="207"/>
        <end position="344"/>
    </location>
</feature>
<sequence length="344" mass="38629">MESPTLNNSDDSELGIQLPPADYKIMVLLVDDQAMVGEAIRRALLSESDIDFHYCPRAEDAVRVAEKTQPTVILQDLVMPGVDGLTLVRQYRTNPLTMDIPIIVLSSKEDALIKRDAFATGVNDYMVKLPDSIELIARIRYHSRSYNNQLQRDAAYRALRESQQQLQKTNFELQRLTNTDGLTSIANRRYFDDYLNAEWKRAKRVQQEISLLLIDVDNFKLYNDNYGHVAGDQVLKSVARAMESSAVRSSDLSARFGGEEFAVILPSTDEVGAVAAGDKLREMVEALHIGHAHSTTGEWLTVSVGVATMIPKDDQTQSDLIRLADKRLYKAKQQGKNRVIAKDD</sequence>
<keyword evidence="6" id="KW-0808">Transferase</keyword>
<dbReference type="PANTHER" id="PTHR45138">
    <property type="entry name" value="REGULATORY COMPONENTS OF SENSORY TRANSDUCTION SYSTEM"/>
    <property type="match status" value="1"/>
</dbReference>
<feature type="domain" description="Response regulatory" evidence="4">
    <location>
        <begin position="26"/>
        <end position="143"/>
    </location>
</feature>
<accession>A0ABW8Z7C3</accession>
<dbReference type="SMART" id="SM00448">
    <property type="entry name" value="REC"/>
    <property type="match status" value="1"/>
</dbReference>
<gene>
    <name evidence="6" type="ORF">PQR63_11155</name>
</gene>
<dbReference type="Proteomes" id="UP001629214">
    <property type="component" value="Unassembled WGS sequence"/>
</dbReference>
<keyword evidence="6" id="KW-0548">Nucleotidyltransferase</keyword>
<protein>
    <recommendedName>
        <fullName evidence="1">diguanylate cyclase</fullName>
        <ecNumber evidence="1">2.7.7.65</ecNumber>
    </recommendedName>
</protein>
<dbReference type="InterPro" id="IPR043128">
    <property type="entry name" value="Rev_trsase/Diguanyl_cyclase"/>
</dbReference>
<dbReference type="InterPro" id="IPR050469">
    <property type="entry name" value="Diguanylate_Cyclase"/>
</dbReference>
<dbReference type="CDD" id="cd01949">
    <property type="entry name" value="GGDEF"/>
    <property type="match status" value="1"/>
</dbReference>
<dbReference type="PROSITE" id="PS50110">
    <property type="entry name" value="RESPONSE_REGULATORY"/>
    <property type="match status" value="1"/>
</dbReference>
<organism evidence="6 7">
    <name type="scientific">Herbaspirillum rhizosphaerae</name>
    <dbReference type="NCBI Taxonomy" id="346179"/>
    <lineage>
        <taxon>Bacteria</taxon>
        <taxon>Pseudomonadati</taxon>
        <taxon>Pseudomonadota</taxon>
        <taxon>Betaproteobacteria</taxon>
        <taxon>Burkholderiales</taxon>
        <taxon>Oxalobacteraceae</taxon>
        <taxon>Herbaspirillum</taxon>
    </lineage>
</organism>
<dbReference type="Pfam" id="PF00990">
    <property type="entry name" value="GGDEF"/>
    <property type="match status" value="1"/>
</dbReference>
<keyword evidence="7" id="KW-1185">Reference proteome</keyword>